<proteinExistence type="predicted"/>
<gene>
    <name evidence="1" type="ORF">SCALOS_LOCUS7912</name>
</gene>
<sequence length="187" mass="20940">LLLITISLKMHQSLSKTMPVNTSRKLCGDDNSMQIPTLSYSPHSYSSSRSMSPEPSFDPIINNSPHRIPTFSYIPIHKRRRSGGPGFTLIRSLSLNALSMSAPQSFKDTGGLLTPNSSVHTPEIPSTPTSIYSITDNTSKYTSFPNLEHFTDECWTEVRVEKRNSISELEMESYDEMLVGGVRFQYS</sequence>
<evidence type="ECO:0000313" key="1">
    <source>
        <dbReference type="EMBL" id="CAG8629341.1"/>
    </source>
</evidence>
<dbReference type="Proteomes" id="UP000789860">
    <property type="component" value="Unassembled WGS sequence"/>
</dbReference>
<comment type="caution">
    <text evidence="1">The sequence shown here is derived from an EMBL/GenBank/DDBJ whole genome shotgun (WGS) entry which is preliminary data.</text>
</comment>
<protein>
    <submittedName>
        <fullName evidence="1">4280_t:CDS:1</fullName>
    </submittedName>
</protein>
<accession>A0ACA9N1Y9</accession>
<reference evidence="1" key="1">
    <citation type="submission" date="2021-06" db="EMBL/GenBank/DDBJ databases">
        <authorList>
            <person name="Kallberg Y."/>
            <person name="Tangrot J."/>
            <person name="Rosling A."/>
        </authorList>
    </citation>
    <scope>NUCLEOTIDE SEQUENCE</scope>
    <source>
        <strain evidence="1">AU212A</strain>
    </source>
</reference>
<name>A0ACA9N1Y9_9GLOM</name>
<dbReference type="EMBL" id="CAJVPM010019336">
    <property type="protein sequence ID" value="CAG8629341.1"/>
    <property type="molecule type" value="Genomic_DNA"/>
</dbReference>
<evidence type="ECO:0000313" key="2">
    <source>
        <dbReference type="Proteomes" id="UP000789860"/>
    </source>
</evidence>
<feature type="non-terminal residue" evidence="1">
    <location>
        <position position="1"/>
    </location>
</feature>
<keyword evidence="2" id="KW-1185">Reference proteome</keyword>
<organism evidence="1 2">
    <name type="scientific">Scutellospora calospora</name>
    <dbReference type="NCBI Taxonomy" id="85575"/>
    <lineage>
        <taxon>Eukaryota</taxon>
        <taxon>Fungi</taxon>
        <taxon>Fungi incertae sedis</taxon>
        <taxon>Mucoromycota</taxon>
        <taxon>Glomeromycotina</taxon>
        <taxon>Glomeromycetes</taxon>
        <taxon>Diversisporales</taxon>
        <taxon>Gigasporaceae</taxon>
        <taxon>Scutellospora</taxon>
    </lineage>
</organism>